<evidence type="ECO:0000313" key="2">
    <source>
        <dbReference type="EMBL" id="GMF67571.1"/>
    </source>
</evidence>
<evidence type="ECO:0000313" key="3">
    <source>
        <dbReference type="Proteomes" id="UP001165121"/>
    </source>
</evidence>
<feature type="region of interest" description="Disordered" evidence="1">
    <location>
        <begin position="112"/>
        <end position="132"/>
    </location>
</feature>
<organism evidence="2 3">
    <name type="scientific">Phytophthora fragariaefolia</name>
    <dbReference type="NCBI Taxonomy" id="1490495"/>
    <lineage>
        <taxon>Eukaryota</taxon>
        <taxon>Sar</taxon>
        <taxon>Stramenopiles</taxon>
        <taxon>Oomycota</taxon>
        <taxon>Peronosporomycetes</taxon>
        <taxon>Peronosporales</taxon>
        <taxon>Peronosporaceae</taxon>
        <taxon>Phytophthora</taxon>
    </lineage>
</organism>
<dbReference type="AlphaFoldDB" id="A0A9W6YLJ1"/>
<evidence type="ECO:0000256" key="1">
    <source>
        <dbReference type="SAM" id="MobiDB-lite"/>
    </source>
</evidence>
<reference evidence="2" key="1">
    <citation type="submission" date="2023-04" db="EMBL/GenBank/DDBJ databases">
        <title>Phytophthora fragariaefolia NBRC 109709.</title>
        <authorList>
            <person name="Ichikawa N."/>
            <person name="Sato H."/>
            <person name="Tonouchi N."/>
        </authorList>
    </citation>
    <scope>NUCLEOTIDE SEQUENCE</scope>
    <source>
        <strain evidence="2">NBRC 109709</strain>
    </source>
</reference>
<keyword evidence="3" id="KW-1185">Reference proteome</keyword>
<protein>
    <submittedName>
        <fullName evidence="2">Unnamed protein product</fullName>
    </submittedName>
</protein>
<gene>
    <name evidence="2" type="ORF">Pfra01_002838900</name>
</gene>
<feature type="compositionally biased region" description="Polar residues" evidence="1">
    <location>
        <begin position="121"/>
        <end position="132"/>
    </location>
</feature>
<dbReference type="Proteomes" id="UP001165121">
    <property type="component" value="Unassembled WGS sequence"/>
</dbReference>
<accession>A0A9W6YLJ1</accession>
<dbReference type="EMBL" id="BSXT01008844">
    <property type="protein sequence ID" value="GMF67571.1"/>
    <property type="molecule type" value="Genomic_DNA"/>
</dbReference>
<sequence length="245" mass="27695">MHVFWFFFQGSDRRENDWTTNEELPVGAAAINAAESDDMREATRGPCRWGSAWWNAENRVEIDISRECGGGDVQLPTVENNQGLTLNNEHRGDPSISREASATSIFIQTRVRRSGADANRKSGSSNDVTLSRTPPPPLIHGLFLKKLIAYFLATESWMKEKLYRCVRSAHSVGRVCRILMKSEHLALFQVMLLDTQFQTAIENVNLAVVQRGIENYQALIRLPDKTSWRDLTGNVVDGKIHHLMN</sequence>
<comment type="caution">
    <text evidence="2">The sequence shown here is derived from an EMBL/GenBank/DDBJ whole genome shotgun (WGS) entry which is preliminary data.</text>
</comment>
<name>A0A9W6YLJ1_9STRA</name>
<proteinExistence type="predicted"/>